<sequence length="357" mass="37732">MSAVTGTGKRIDIAVLGAGIIGCLTAREIVRRSPGASVLLLDRDAVGGGASLRSAGLHTPRGATPRVRRMTRYSHRFYADLRRARPGLPIHPIPMTVIGPDDGQGLEDTYLAECHAVPARELPEGVRVPDGSAAWDISGGHYAAVPAVAQAVVTDLGSEADVREAVRVECLDVTADDVRLRLGTGETVAAGRVVLAPGPWLSDPAWAGLVAPLRARVKKVVALHVRRRPAAGERAVLFQQEDAFLLPLPERGHWLFSYTCPEWDADPDSPATGLTAENLREAKEILRRYAPGMVDACASGRVFCDAYSGTGEPVVRPLDENRRVIFAGAANGSGYRLAPAIGAEAADLLQPPAGSGS</sequence>
<reference evidence="4" key="1">
    <citation type="journal article" date="2019" name="Int. J. Syst. Evol. Microbiol.">
        <title>The Global Catalogue of Microorganisms (GCM) 10K type strain sequencing project: providing services to taxonomists for standard genome sequencing and annotation.</title>
        <authorList>
            <consortium name="The Broad Institute Genomics Platform"/>
            <consortium name="The Broad Institute Genome Sequencing Center for Infectious Disease"/>
            <person name="Wu L."/>
            <person name="Ma J."/>
        </authorList>
    </citation>
    <scope>NUCLEOTIDE SEQUENCE [LARGE SCALE GENOMIC DNA]</scope>
    <source>
        <strain evidence="4">CGMCC 4.7645</strain>
    </source>
</reference>
<dbReference type="PANTHER" id="PTHR13847:SF289">
    <property type="entry name" value="GLYCINE OXIDASE"/>
    <property type="match status" value="1"/>
</dbReference>
<proteinExistence type="predicted"/>
<dbReference type="InterPro" id="IPR036188">
    <property type="entry name" value="FAD/NAD-bd_sf"/>
</dbReference>
<gene>
    <name evidence="3" type="ORF">ACFSXZ_36155</name>
</gene>
<feature type="domain" description="FAD dependent oxidoreductase" evidence="2">
    <location>
        <begin position="12"/>
        <end position="348"/>
    </location>
</feature>
<name>A0ABW5G3A8_9PSEU</name>
<comment type="caution">
    <text evidence="3">The sequence shown here is derived from an EMBL/GenBank/DDBJ whole genome shotgun (WGS) entry which is preliminary data.</text>
</comment>
<dbReference type="SUPFAM" id="SSF51905">
    <property type="entry name" value="FAD/NAD(P)-binding domain"/>
    <property type="match status" value="1"/>
</dbReference>
<accession>A0ABW5G3A8</accession>
<evidence type="ECO:0000313" key="4">
    <source>
        <dbReference type="Proteomes" id="UP001597417"/>
    </source>
</evidence>
<dbReference type="Pfam" id="PF01266">
    <property type="entry name" value="DAO"/>
    <property type="match status" value="1"/>
</dbReference>
<keyword evidence="4" id="KW-1185">Reference proteome</keyword>
<evidence type="ECO:0000313" key="3">
    <source>
        <dbReference type="EMBL" id="MFD2421779.1"/>
    </source>
</evidence>
<dbReference type="Gene3D" id="3.50.50.60">
    <property type="entry name" value="FAD/NAD(P)-binding domain"/>
    <property type="match status" value="1"/>
</dbReference>
<dbReference type="Proteomes" id="UP001597417">
    <property type="component" value="Unassembled WGS sequence"/>
</dbReference>
<evidence type="ECO:0000256" key="1">
    <source>
        <dbReference type="ARBA" id="ARBA00023002"/>
    </source>
</evidence>
<dbReference type="InterPro" id="IPR006076">
    <property type="entry name" value="FAD-dep_OxRdtase"/>
</dbReference>
<dbReference type="PANTHER" id="PTHR13847">
    <property type="entry name" value="SARCOSINE DEHYDROGENASE-RELATED"/>
    <property type="match status" value="1"/>
</dbReference>
<organism evidence="3 4">
    <name type="scientific">Amycolatopsis pigmentata</name>
    <dbReference type="NCBI Taxonomy" id="450801"/>
    <lineage>
        <taxon>Bacteria</taxon>
        <taxon>Bacillati</taxon>
        <taxon>Actinomycetota</taxon>
        <taxon>Actinomycetes</taxon>
        <taxon>Pseudonocardiales</taxon>
        <taxon>Pseudonocardiaceae</taxon>
        <taxon>Amycolatopsis</taxon>
    </lineage>
</organism>
<dbReference type="EMBL" id="JBHUKR010000023">
    <property type="protein sequence ID" value="MFD2421779.1"/>
    <property type="molecule type" value="Genomic_DNA"/>
</dbReference>
<keyword evidence="1 3" id="KW-0560">Oxidoreductase</keyword>
<dbReference type="EC" id="1.-.-.-" evidence="3"/>
<evidence type="ECO:0000259" key="2">
    <source>
        <dbReference type="Pfam" id="PF01266"/>
    </source>
</evidence>
<dbReference type="RefSeq" id="WP_378270547.1">
    <property type="nucleotide sequence ID" value="NZ_JBHUKR010000023.1"/>
</dbReference>
<dbReference type="Gene3D" id="3.30.9.10">
    <property type="entry name" value="D-Amino Acid Oxidase, subunit A, domain 2"/>
    <property type="match status" value="1"/>
</dbReference>
<protein>
    <submittedName>
        <fullName evidence="3">NAD(P)/FAD-dependent oxidoreductase</fullName>
        <ecNumber evidence="3">1.-.-.-</ecNumber>
    </submittedName>
</protein>
<dbReference type="GO" id="GO:0016491">
    <property type="term" value="F:oxidoreductase activity"/>
    <property type="evidence" value="ECO:0007669"/>
    <property type="project" value="UniProtKB-KW"/>
</dbReference>